<feature type="transmembrane region" description="Helical" evidence="6">
    <location>
        <begin position="12"/>
        <end position="34"/>
    </location>
</feature>
<evidence type="ECO:0000256" key="3">
    <source>
        <dbReference type="ARBA" id="ARBA00022692"/>
    </source>
</evidence>
<dbReference type="InterPro" id="IPR050911">
    <property type="entry name" value="DRAM/TMEM150_Autophagy_Mod"/>
</dbReference>
<keyword evidence="5 6" id="KW-0472">Membrane</keyword>
<dbReference type="Proteomes" id="UP001591681">
    <property type="component" value="Unassembled WGS sequence"/>
</dbReference>
<dbReference type="PANTHER" id="PTHR21324:SF11">
    <property type="entry name" value="DNA DAMAGE-REGULATED AUTOPHAGY MODULATOR PROTEIN 1"/>
    <property type="match status" value="1"/>
</dbReference>
<sequence length="242" mass="26900">MPLQGMCVLPMLLVVSSSSTFVINYIIAVVPRHIDVIFPYISDAGTIPPESCIFGLMLSLTSVTGVATIYAHYKFIERLAEKQALVRPLVNQIALGVGLVSCFGMFVVATFQETIQRSVHNFGAILHFLTGVIYLIMQTCISYQTQCCGLSKAICWTRVFLASVAFLTLIPTLVCALLVESTQLRWTGDEQEYGVHLASAVCEWTVAFTLVFYFFTYIEEFKVSLGLKVNWGQENVPLWSVV</sequence>
<evidence type="ECO:0000256" key="4">
    <source>
        <dbReference type="ARBA" id="ARBA00022989"/>
    </source>
</evidence>
<evidence type="ECO:0000256" key="5">
    <source>
        <dbReference type="ARBA" id="ARBA00023136"/>
    </source>
</evidence>
<comment type="subcellular location">
    <subcellularLocation>
        <location evidence="1">Endomembrane system</location>
        <topology evidence="1">Multi-pass membrane protein</topology>
    </subcellularLocation>
</comment>
<feature type="transmembrane region" description="Helical" evidence="6">
    <location>
        <begin position="194"/>
        <end position="218"/>
    </location>
</feature>
<comment type="caution">
    <text evidence="8">The sequence shown here is derived from an EMBL/GenBank/DDBJ whole genome shotgun (WGS) entry which is preliminary data.</text>
</comment>
<evidence type="ECO:0000313" key="8">
    <source>
        <dbReference type="EMBL" id="KAL2102633.1"/>
    </source>
</evidence>
<feature type="transmembrane region" description="Helical" evidence="6">
    <location>
        <begin position="155"/>
        <end position="179"/>
    </location>
</feature>
<feature type="transmembrane region" description="Helical" evidence="6">
    <location>
        <begin position="54"/>
        <end position="73"/>
    </location>
</feature>
<feature type="transmembrane region" description="Helical" evidence="6">
    <location>
        <begin position="124"/>
        <end position="143"/>
    </location>
</feature>
<dbReference type="EMBL" id="JBHFQA010000002">
    <property type="protein sequence ID" value="KAL2102633.1"/>
    <property type="molecule type" value="Genomic_DNA"/>
</dbReference>
<protein>
    <recommendedName>
        <fullName evidence="7">CWH43-like N-terminal domain-containing protein</fullName>
    </recommendedName>
</protein>
<evidence type="ECO:0000259" key="7">
    <source>
        <dbReference type="Pfam" id="PF10277"/>
    </source>
</evidence>
<evidence type="ECO:0000256" key="2">
    <source>
        <dbReference type="ARBA" id="ARBA00006565"/>
    </source>
</evidence>
<dbReference type="PANTHER" id="PTHR21324">
    <property type="entry name" value="FASTING-INDUCIBLE INTEGRAL MEMBRANE PROTEIN TM6P1-RELATED"/>
    <property type="match status" value="1"/>
</dbReference>
<reference evidence="8 9" key="1">
    <citation type="submission" date="2024-09" db="EMBL/GenBank/DDBJ databases">
        <title>A chromosome-level genome assembly of Gray's grenadier anchovy, Coilia grayii.</title>
        <authorList>
            <person name="Fu Z."/>
        </authorList>
    </citation>
    <scope>NUCLEOTIDE SEQUENCE [LARGE SCALE GENOMIC DNA]</scope>
    <source>
        <strain evidence="8">G4</strain>
        <tissue evidence="8">Muscle</tissue>
    </source>
</reference>
<proteinExistence type="inferred from homology"/>
<evidence type="ECO:0000256" key="1">
    <source>
        <dbReference type="ARBA" id="ARBA00004127"/>
    </source>
</evidence>
<keyword evidence="3 6" id="KW-0812">Transmembrane</keyword>
<evidence type="ECO:0000313" key="9">
    <source>
        <dbReference type="Proteomes" id="UP001591681"/>
    </source>
</evidence>
<accession>A0ABD1KV67</accession>
<gene>
    <name evidence="8" type="ORF">ACEWY4_001801</name>
</gene>
<dbReference type="InterPro" id="IPR019402">
    <property type="entry name" value="CWH43_N"/>
</dbReference>
<keyword evidence="9" id="KW-1185">Reference proteome</keyword>
<dbReference type="Pfam" id="PF10277">
    <property type="entry name" value="Frag1"/>
    <property type="match status" value="1"/>
</dbReference>
<feature type="domain" description="CWH43-like N-terminal" evidence="7">
    <location>
        <begin position="7"/>
        <end position="222"/>
    </location>
</feature>
<name>A0ABD1KV67_9TELE</name>
<dbReference type="GO" id="GO:0012505">
    <property type="term" value="C:endomembrane system"/>
    <property type="evidence" value="ECO:0007669"/>
    <property type="project" value="UniProtKB-SubCell"/>
</dbReference>
<comment type="similarity">
    <text evidence="2">Belongs to the DRAM/TMEM150 family.</text>
</comment>
<dbReference type="AlphaFoldDB" id="A0ABD1KV67"/>
<evidence type="ECO:0000256" key="6">
    <source>
        <dbReference type="SAM" id="Phobius"/>
    </source>
</evidence>
<keyword evidence="4 6" id="KW-1133">Transmembrane helix</keyword>
<organism evidence="8 9">
    <name type="scientific">Coilia grayii</name>
    <name type="common">Gray's grenadier anchovy</name>
    <dbReference type="NCBI Taxonomy" id="363190"/>
    <lineage>
        <taxon>Eukaryota</taxon>
        <taxon>Metazoa</taxon>
        <taxon>Chordata</taxon>
        <taxon>Craniata</taxon>
        <taxon>Vertebrata</taxon>
        <taxon>Euteleostomi</taxon>
        <taxon>Actinopterygii</taxon>
        <taxon>Neopterygii</taxon>
        <taxon>Teleostei</taxon>
        <taxon>Clupei</taxon>
        <taxon>Clupeiformes</taxon>
        <taxon>Clupeoidei</taxon>
        <taxon>Engraulidae</taxon>
        <taxon>Coilinae</taxon>
        <taxon>Coilia</taxon>
    </lineage>
</organism>
<feature type="transmembrane region" description="Helical" evidence="6">
    <location>
        <begin position="93"/>
        <end position="112"/>
    </location>
</feature>